<dbReference type="InterPro" id="IPR035929">
    <property type="entry name" value="CoaB-like_sf"/>
</dbReference>
<comment type="function">
    <text evidence="4">Catalyzes two steps in the biosynthesis of coenzyme A. In the first step cysteine is conjugated to 4'-phosphopantothenate to form 4-phosphopantothenoylcysteine, in the latter compound is decarboxylated to form 4'-phosphopantotheine.</text>
</comment>
<dbReference type="SUPFAM" id="SSF52507">
    <property type="entry name" value="Homo-oligomeric flavin-containing Cys decarboxylases, HFCD"/>
    <property type="match status" value="1"/>
</dbReference>
<keyword evidence="2 3" id="KW-0456">Lyase</keyword>
<dbReference type="PANTHER" id="PTHR14359">
    <property type="entry name" value="HOMO-OLIGOMERIC FLAVIN CONTAINING CYS DECARBOXYLASE FAMILY"/>
    <property type="match status" value="1"/>
</dbReference>
<dbReference type="InterPro" id="IPR003382">
    <property type="entry name" value="Flavoprotein"/>
</dbReference>
<evidence type="ECO:0000256" key="4">
    <source>
        <dbReference type="RuleBase" id="RU364078"/>
    </source>
</evidence>
<keyword evidence="3 4" id="KW-0436">Ligase</keyword>
<evidence type="ECO:0000259" key="6">
    <source>
        <dbReference type="Pfam" id="PF04127"/>
    </source>
</evidence>
<reference evidence="7 8" key="1">
    <citation type="journal article" date="2019" name="Int. J. Syst. Evol. Microbiol.">
        <title>Lactobacillus salitolerans sp. nov., a novel lactic acid bacterium isolated from spent mushroom substrates.</title>
        <authorList>
            <person name="Tohno M."/>
            <person name="Tanizawa Y."/>
            <person name="Kojima Y."/>
            <person name="Sakamoto M."/>
            <person name="Nakamura Y."/>
            <person name="Ohkuma M."/>
            <person name="Kobayashi H."/>
        </authorList>
    </citation>
    <scope>NUCLEOTIDE SEQUENCE [LARGE SCALE GENOMIC DNA]</scope>
    <source>
        <strain evidence="7 8">YK43</strain>
    </source>
</reference>
<dbReference type="RefSeq" id="WP_124975232.1">
    <property type="nucleotide sequence ID" value="NZ_BFFP01000006.1"/>
</dbReference>
<dbReference type="Proteomes" id="UP000286848">
    <property type="component" value="Unassembled WGS sequence"/>
</dbReference>
<dbReference type="HAMAP" id="MF_02225">
    <property type="entry name" value="CoaBC"/>
    <property type="match status" value="1"/>
</dbReference>
<dbReference type="InterPro" id="IPR007085">
    <property type="entry name" value="DNA/pantothenate-metab_flavo_C"/>
</dbReference>
<feature type="binding site" evidence="3">
    <location>
        <position position="339"/>
    </location>
    <ligand>
        <name>CTP</name>
        <dbReference type="ChEBI" id="CHEBI:37563"/>
    </ligand>
</feature>
<dbReference type="Gene3D" id="3.40.50.1950">
    <property type="entry name" value="Flavin prenyltransferase-like"/>
    <property type="match status" value="1"/>
</dbReference>
<gene>
    <name evidence="3" type="primary">coaBC</name>
    <name evidence="7" type="ORF">LFYK43_05780</name>
</gene>
<dbReference type="GO" id="GO:0071513">
    <property type="term" value="C:phosphopantothenoylcysteine decarboxylase complex"/>
    <property type="evidence" value="ECO:0007669"/>
    <property type="project" value="TreeGrafter"/>
</dbReference>
<feature type="domain" description="DNA/pantothenate metabolism flavoprotein C-terminal" evidence="6">
    <location>
        <begin position="184"/>
        <end position="393"/>
    </location>
</feature>
<evidence type="ECO:0000256" key="1">
    <source>
        <dbReference type="ARBA" id="ARBA00022793"/>
    </source>
</evidence>
<comment type="similarity">
    <text evidence="3 4">In the N-terminal section; belongs to the HFCD (homo-oligomeric flavin containing Cys decarboxylase) superfamily.</text>
</comment>
<comment type="caution">
    <text evidence="7">The sequence shown here is derived from an EMBL/GenBank/DDBJ whole genome shotgun (WGS) entry which is preliminary data.</text>
</comment>
<evidence type="ECO:0000313" key="8">
    <source>
        <dbReference type="Proteomes" id="UP000286848"/>
    </source>
</evidence>
<organism evidence="7 8">
    <name type="scientific">Ligilactobacillus salitolerans</name>
    <dbReference type="NCBI Taxonomy" id="1808352"/>
    <lineage>
        <taxon>Bacteria</taxon>
        <taxon>Bacillati</taxon>
        <taxon>Bacillota</taxon>
        <taxon>Bacilli</taxon>
        <taxon>Lactobacillales</taxon>
        <taxon>Lactobacillaceae</taxon>
        <taxon>Ligilactobacillus</taxon>
    </lineage>
</organism>
<feature type="region of interest" description="Phosphopantothenate--cysteine ligase" evidence="3">
    <location>
        <begin position="189"/>
        <end position="395"/>
    </location>
</feature>
<accession>A0A401IRF7</accession>
<dbReference type="EC" id="4.1.1.36" evidence="3"/>
<feature type="binding site" evidence="3">
    <location>
        <begin position="303"/>
        <end position="306"/>
    </location>
    <ligand>
        <name>CTP</name>
        <dbReference type="ChEBI" id="CHEBI:37563"/>
    </ligand>
</feature>
<keyword evidence="8" id="KW-1185">Reference proteome</keyword>
<dbReference type="GO" id="GO:0015941">
    <property type="term" value="P:pantothenate catabolic process"/>
    <property type="evidence" value="ECO:0007669"/>
    <property type="project" value="InterPro"/>
</dbReference>
<comment type="similarity">
    <text evidence="3 4">In the C-terminal section; belongs to the PPC synthetase family.</text>
</comment>
<dbReference type="EC" id="6.3.2.5" evidence="3"/>
<comment type="catalytic activity">
    <reaction evidence="3 4">
        <text>(R)-4'-phosphopantothenate + L-cysteine + CTP = N-[(R)-4-phosphopantothenoyl]-L-cysteine + CMP + diphosphate + H(+)</text>
        <dbReference type="Rhea" id="RHEA:19397"/>
        <dbReference type="ChEBI" id="CHEBI:10986"/>
        <dbReference type="ChEBI" id="CHEBI:15378"/>
        <dbReference type="ChEBI" id="CHEBI:33019"/>
        <dbReference type="ChEBI" id="CHEBI:35235"/>
        <dbReference type="ChEBI" id="CHEBI:37563"/>
        <dbReference type="ChEBI" id="CHEBI:59458"/>
        <dbReference type="ChEBI" id="CHEBI:60377"/>
        <dbReference type="EC" id="6.3.2.5"/>
    </reaction>
</comment>
<dbReference type="EMBL" id="BFFP01000006">
    <property type="protein sequence ID" value="GBG94119.1"/>
    <property type="molecule type" value="Genomic_DNA"/>
</dbReference>
<dbReference type="GO" id="GO:0046872">
    <property type="term" value="F:metal ion binding"/>
    <property type="evidence" value="ECO:0007669"/>
    <property type="project" value="UniProtKB-KW"/>
</dbReference>
<feature type="binding site" evidence="3">
    <location>
        <position position="277"/>
    </location>
    <ligand>
        <name>CTP</name>
        <dbReference type="ChEBI" id="CHEBI:37563"/>
    </ligand>
</feature>
<evidence type="ECO:0000313" key="7">
    <source>
        <dbReference type="EMBL" id="GBG94119.1"/>
    </source>
</evidence>
<dbReference type="NCBIfam" id="TIGR00521">
    <property type="entry name" value="coaBC_dfp"/>
    <property type="match status" value="1"/>
</dbReference>
<keyword evidence="3" id="KW-0511">Multifunctional enzyme</keyword>
<keyword evidence="1 3" id="KW-0210">Decarboxylase</keyword>
<dbReference type="OrthoDB" id="9802554at2"/>
<dbReference type="PANTHER" id="PTHR14359:SF6">
    <property type="entry name" value="PHOSPHOPANTOTHENOYLCYSTEINE DECARBOXYLASE"/>
    <property type="match status" value="1"/>
</dbReference>
<dbReference type="GO" id="GO:0004632">
    <property type="term" value="F:phosphopantothenate--cysteine ligase activity"/>
    <property type="evidence" value="ECO:0007669"/>
    <property type="project" value="UniProtKB-UniRule"/>
</dbReference>
<name>A0A401IRF7_9LACO</name>
<keyword evidence="3" id="KW-0479">Metal-binding</keyword>
<dbReference type="Gene3D" id="3.40.50.10300">
    <property type="entry name" value="CoaB-like"/>
    <property type="match status" value="1"/>
</dbReference>
<dbReference type="GO" id="GO:0010181">
    <property type="term" value="F:FMN binding"/>
    <property type="evidence" value="ECO:0007669"/>
    <property type="project" value="UniProtKB-UniRule"/>
</dbReference>
<dbReference type="InterPro" id="IPR036551">
    <property type="entry name" value="Flavin_trans-like"/>
</dbReference>
<dbReference type="InterPro" id="IPR005252">
    <property type="entry name" value="CoaBC"/>
</dbReference>
<comment type="catalytic activity">
    <reaction evidence="3 4">
        <text>N-[(R)-4-phosphopantothenoyl]-L-cysteine + H(+) = (R)-4'-phosphopantetheine + CO2</text>
        <dbReference type="Rhea" id="RHEA:16793"/>
        <dbReference type="ChEBI" id="CHEBI:15378"/>
        <dbReference type="ChEBI" id="CHEBI:16526"/>
        <dbReference type="ChEBI" id="CHEBI:59458"/>
        <dbReference type="ChEBI" id="CHEBI:61723"/>
        <dbReference type="EC" id="4.1.1.36"/>
    </reaction>
</comment>
<comment type="pathway">
    <text evidence="3 4">Cofactor biosynthesis; coenzyme A biosynthesis; CoA from (R)-pantothenate: step 3/5.</text>
</comment>
<sequence length="395" mass="42808">MSTKHVVIYITGGIAVYKAAQLVREFVKAGAQVKVAMTDAAQTFVSPQTFAVLTKNPVYTDFSANQQREFVSHIELADWTDIAVVVPATANIIAKMALGIADTFVSTALLATAAPKYVIPAMNEKMWQNAATKRNLATLKNDGIAVMEPAEGFLAEGYSGKGRMPEPLDIFKWINNLSAEKQDLAGRKVLISAGPTVEPIDPVRYLSNHSSGKMGYALANAAAKRGAEVTLVSGPTRLTKPAGVKFIQIQAAAELQETMEKNFSKSDIVIMAAAVSDYHVDQVAPQKIKKNGQDLELHLVSNPDILAGLGQIKKGQILVGFAAETENLLANGNKKLQKKNLDLLVLNDVSRTDIGFNAEDNEVRLLRARREPRLIAKSSKDQIANQIFDEILNLA</sequence>
<dbReference type="SUPFAM" id="SSF102645">
    <property type="entry name" value="CoaB-like"/>
    <property type="match status" value="1"/>
</dbReference>
<evidence type="ECO:0000259" key="5">
    <source>
        <dbReference type="Pfam" id="PF02441"/>
    </source>
</evidence>
<feature type="binding site" evidence="3">
    <location>
        <position position="321"/>
    </location>
    <ligand>
        <name>CTP</name>
        <dbReference type="ChEBI" id="CHEBI:37563"/>
    </ligand>
</feature>
<dbReference type="GO" id="GO:0004633">
    <property type="term" value="F:phosphopantothenoylcysteine decarboxylase activity"/>
    <property type="evidence" value="ECO:0007669"/>
    <property type="project" value="UniProtKB-UniRule"/>
</dbReference>
<comment type="function">
    <text evidence="3">Catalyzes two sequential steps in the biosynthesis of coenzyme A. In the first step cysteine is conjugated to 4'-phosphopantothenate to form 4-phosphopantothenoylcysteine. In the second step the latter compound is decarboxylated to form 4'-phosphopantotheine.</text>
</comment>
<dbReference type="GO" id="GO:0015937">
    <property type="term" value="P:coenzyme A biosynthetic process"/>
    <property type="evidence" value="ECO:0007669"/>
    <property type="project" value="UniProtKB-UniRule"/>
</dbReference>
<keyword evidence="3 4" id="KW-0288">FMN</keyword>
<dbReference type="AlphaFoldDB" id="A0A401IRF7"/>
<comment type="cofactor">
    <cofactor evidence="3">
        <name>FMN</name>
        <dbReference type="ChEBI" id="CHEBI:58210"/>
    </cofactor>
    <text evidence="3">Binds 1 FMN per subunit.</text>
</comment>
<evidence type="ECO:0000256" key="2">
    <source>
        <dbReference type="ARBA" id="ARBA00023239"/>
    </source>
</evidence>
<comment type="pathway">
    <text evidence="3 4">Cofactor biosynthesis; coenzyme A biosynthesis; CoA from (R)-pantothenate: step 2/5.</text>
</comment>
<comment type="cofactor">
    <cofactor evidence="3">
        <name>Mg(2+)</name>
        <dbReference type="ChEBI" id="CHEBI:18420"/>
    </cofactor>
</comment>
<feature type="binding site" evidence="3">
    <location>
        <position position="287"/>
    </location>
    <ligand>
        <name>CTP</name>
        <dbReference type="ChEBI" id="CHEBI:37563"/>
    </ligand>
</feature>
<keyword evidence="3 4" id="KW-0285">Flavoprotein</keyword>
<feature type="region of interest" description="Phosphopantothenoylcysteine decarboxylase" evidence="3">
    <location>
        <begin position="1"/>
        <end position="188"/>
    </location>
</feature>
<feature type="binding site" evidence="3">
    <location>
        <position position="335"/>
    </location>
    <ligand>
        <name>CTP</name>
        <dbReference type="ChEBI" id="CHEBI:37563"/>
    </ligand>
</feature>
<feature type="domain" description="Flavoprotein" evidence="5">
    <location>
        <begin position="4"/>
        <end position="174"/>
    </location>
</feature>
<proteinExistence type="inferred from homology"/>
<keyword evidence="3" id="KW-0460">Magnesium</keyword>
<evidence type="ECO:0000256" key="3">
    <source>
        <dbReference type="HAMAP-Rule" id="MF_02225"/>
    </source>
</evidence>
<dbReference type="UniPathway" id="UPA00241">
    <property type="reaction ID" value="UER00353"/>
</dbReference>
<dbReference type="Pfam" id="PF02441">
    <property type="entry name" value="Flavoprotein"/>
    <property type="match status" value="1"/>
</dbReference>
<comment type="caution">
    <text evidence="3">Lacks conserved residue(s) required for the propagation of feature annotation.</text>
</comment>
<dbReference type="Pfam" id="PF04127">
    <property type="entry name" value="DFP"/>
    <property type="match status" value="1"/>
</dbReference>
<protein>
    <recommendedName>
        <fullName evidence="3">Coenzyme A biosynthesis bifunctional protein CoaBC</fullName>
    </recommendedName>
    <alternativeName>
        <fullName evidence="3">DNA/pantothenate metabolism flavoprotein</fullName>
    </alternativeName>
    <alternativeName>
        <fullName evidence="3">Phosphopantothenoylcysteine synthetase/decarboxylase</fullName>
        <shortName evidence="3">PPCS-PPCDC</shortName>
    </alternativeName>
    <domain>
        <recommendedName>
            <fullName evidence="3">Phosphopantothenoylcysteine decarboxylase</fullName>
            <shortName evidence="3">PPC decarboxylase</shortName>
            <shortName evidence="3">PPC-DC</shortName>
            <ecNumber evidence="3">4.1.1.36</ecNumber>
        </recommendedName>
        <alternativeName>
            <fullName evidence="3">CoaC</fullName>
        </alternativeName>
    </domain>
    <domain>
        <recommendedName>
            <fullName evidence="3">Phosphopantothenate--cysteine ligase</fullName>
            <ecNumber evidence="3">6.3.2.5</ecNumber>
        </recommendedName>
        <alternativeName>
            <fullName evidence="3">CoaB</fullName>
        </alternativeName>
        <alternativeName>
            <fullName evidence="3">Phosphopantothenoylcysteine synthetase</fullName>
            <shortName evidence="3">PPC synthetase</shortName>
            <shortName evidence="3">PPC-S</shortName>
        </alternativeName>
    </domain>
</protein>